<gene>
    <name evidence="1" type="ORF">Voc01_087130</name>
</gene>
<reference evidence="1" key="1">
    <citation type="submission" date="2021-01" db="EMBL/GenBank/DDBJ databases">
        <title>Whole genome shotgun sequence of Virgisporangium ochraceum NBRC 16418.</title>
        <authorList>
            <person name="Komaki H."/>
            <person name="Tamura T."/>
        </authorList>
    </citation>
    <scope>NUCLEOTIDE SEQUENCE</scope>
    <source>
        <strain evidence="1">NBRC 16418</strain>
    </source>
</reference>
<dbReference type="EMBL" id="BOPH01000125">
    <property type="protein sequence ID" value="GIJ73796.1"/>
    <property type="molecule type" value="Genomic_DNA"/>
</dbReference>
<accession>A0A8J4EGJ4</accession>
<organism evidence="1 2">
    <name type="scientific">Virgisporangium ochraceum</name>
    <dbReference type="NCBI Taxonomy" id="65505"/>
    <lineage>
        <taxon>Bacteria</taxon>
        <taxon>Bacillati</taxon>
        <taxon>Actinomycetota</taxon>
        <taxon>Actinomycetes</taxon>
        <taxon>Micromonosporales</taxon>
        <taxon>Micromonosporaceae</taxon>
        <taxon>Virgisporangium</taxon>
    </lineage>
</organism>
<keyword evidence="2" id="KW-1185">Reference proteome</keyword>
<evidence type="ECO:0000313" key="2">
    <source>
        <dbReference type="Proteomes" id="UP000635606"/>
    </source>
</evidence>
<dbReference type="RefSeq" id="WP_203933617.1">
    <property type="nucleotide sequence ID" value="NZ_BOPH01000125.1"/>
</dbReference>
<dbReference type="PROSITE" id="PS51257">
    <property type="entry name" value="PROKAR_LIPOPROTEIN"/>
    <property type="match status" value="1"/>
</dbReference>
<evidence type="ECO:0000313" key="1">
    <source>
        <dbReference type="EMBL" id="GIJ73796.1"/>
    </source>
</evidence>
<name>A0A8J4EGJ4_9ACTN</name>
<dbReference type="AlphaFoldDB" id="A0A8J4EGJ4"/>
<dbReference type="Proteomes" id="UP000635606">
    <property type="component" value="Unassembled WGS sequence"/>
</dbReference>
<comment type="caution">
    <text evidence="1">The sequence shown here is derived from an EMBL/GenBank/DDBJ whole genome shotgun (WGS) entry which is preliminary data.</text>
</comment>
<evidence type="ECO:0008006" key="3">
    <source>
        <dbReference type="Google" id="ProtNLM"/>
    </source>
</evidence>
<proteinExistence type="predicted"/>
<protein>
    <recommendedName>
        <fullName evidence="3">DUF3558 domain-containing protein</fullName>
    </recommendedName>
</protein>
<sequence>MRRLVTLGVVALMLGGGSVLGGCSVLGRHEVKKPQRLTSTLCDAIGVDALRGLVPDGKIEQYAGADDNLVDDLADAGCNVTVANDAGWGDVRILVRRAGQTATSTAREYAGTLLRTECGKIAEPGWATGMAEHNRDFTAGPPTEPTGVGDEACMITAEHTLLDDRVAQVWVYARRGIEFVQLEYTWGGGDITAMSAKAVDLTRAVFGARLS</sequence>